<dbReference type="Proteomes" id="UP001362999">
    <property type="component" value="Unassembled WGS sequence"/>
</dbReference>
<dbReference type="SUPFAM" id="SSF52047">
    <property type="entry name" value="RNI-like"/>
    <property type="match status" value="1"/>
</dbReference>
<reference evidence="1 2" key="1">
    <citation type="journal article" date="2024" name="J Genomics">
        <title>Draft genome sequencing and assembly of Favolaschia claudopus CIRM-BRFM 2984 isolated from oak limbs.</title>
        <authorList>
            <person name="Navarro D."/>
            <person name="Drula E."/>
            <person name="Chaduli D."/>
            <person name="Cazenave R."/>
            <person name="Ahrendt S."/>
            <person name="Wang J."/>
            <person name="Lipzen A."/>
            <person name="Daum C."/>
            <person name="Barry K."/>
            <person name="Grigoriev I.V."/>
            <person name="Favel A."/>
            <person name="Rosso M.N."/>
            <person name="Martin F."/>
        </authorList>
    </citation>
    <scope>NUCLEOTIDE SEQUENCE [LARGE SCALE GENOMIC DNA]</scope>
    <source>
        <strain evidence="1 2">CIRM-BRFM 2984</strain>
    </source>
</reference>
<dbReference type="Gene3D" id="3.80.10.10">
    <property type="entry name" value="Ribonuclease Inhibitor"/>
    <property type="match status" value="1"/>
</dbReference>
<proteinExistence type="predicted"/>
<evidence type="ECO:0000313" key="2">
    <source>
        <dbReference type="Proteomes" id="UP001362999"/>
    </source>
</evidence>
<dbReference type="EMBL" id="JAWWNJ010000006">
    <property type="protein sequence ID" value="KAK7053557.1"/>
    <property type="molecule type" value="Genomic_DNA"/>
</dbReference>
<dbReference type="AlphaFoldDB" id="A0AAW0DS62"/>
<evidence type="ECO:0000313" key="1">
    <source>
        <dbReference type="EMBL" id="KAK7053557.1"/>
    </source>
</evidence>
<name>A0AAW0DS62_9AGAR</name>
<organism evidence="1 2">
    <name type="scientific">Favolaschia claudopus</name>
    <dbReference type="NCBI Taxonomy" id="2862362"/>
    <lineage>
        <taxon>Eukaryota</taxon>
        <taxon>Fungi</taxon>
        <taxon>Dikarya</taxon>
        <taxon>Basidiomycota</taxon>
        <taxon>Agaricomycotina</taxon>
        <taxon>Agaricomycetes</taxon>
        <taxon>Agaricomycetidae</taxon>
        <taxon>Agaricales</taxon>
        <taxon>Marasmiineae</taxon>
        <taxon>Mycenaceae</taxon>
        <taxon>Favolaschia</taxon>
    </lineage>
</organism>
<keyword evidence="2" id="KW-1185">Reference proteome</keyword>
<dbReference type="InterPro" id="IPR032675">
    <property type="entry name" value="LRR_dom_sf"/>
</dbReference>
<sequence>MATGAEQESNAKRADFESEAKEIEAQIAWHYYQIAILKAKRNAIVPIRRLPNELMIRILTIFAVECESDGLFSLRWTRILTVCQHWHALGLSAQHLWASIDLKWTGTTRRLFTQLKRSGAAPLAIQLNLSHRSQHYIYSIMEHSSRIRDLDLDGRAKYIFEFISHLPSLELDNLSTLSLDGSVHQDEISETLSQSLPHNLFDEKLDRLQSLSLNSIAFPWSALRGLTVLSLVECDDTSQSIPPTCAELLDMLSASPQLQELALHHMCPPLIPDDIYPIVHLPNLKWLQLRDPVECCQALIEHLRIPCHASISLFPYGLQSGPDIRNILVPIRKHIRSPGAKRPLLLKVDRSDTEHCTVYFHCTTTPPIFFSSDEKAYPLMLNCHPDTEASLRRMLTKVIKAVPATFITHLDGRAGSIMGEVTWRTVIMLLPSLEKIYLFLDKAAINCVRALRQIEAMDAAHRGASPRILQLHIRVIPKEEGDAIPRLFTALEDYLQVAREHNSGKASLKTLEFDDPRFALSVAGELKFKRLFELMDGEIILRGEIYDPIKRAEELAELRKEQQALRIELGLDIE</sequence>
<comment type="caution">
    <text evidence="1">The sequence shown here is derived from an EMBL/GenBank/DDBJ whole genome shotgun (WGS) entry which is preliminary data.</text>
</comment>
<gene>
    <name evidence="1" type="ORF">R3P38DRAFT_2850934</name>
</gene>
<accession>A0AAW0DS62</accession>
<protein>
    <submittedName>
        <fullName evidence="1">F-box domain-containing protein</fullName>
    </submittedName>
</protein>